<accession>A0A6N3BRA9</accession>
<name>A0A6N3BRA9_CLOBU</name>
<organism evidence="1">
    <name type="scientific">Clostridium butyricum</name>
    <dbReference type="NCBI Taxonomy" id="1492"/>
    <lineage>
        <taxon>Bacteria</taxon>
        <taxon>Bacillati</taxon>
        <taxon>Bacillota</taxon>
        <taxon>Clostridia</taxon>
        <taxon>Eubacteriales</taxon>
        <taxon>Clostridiaceae</taxon>
        <taxon>Clostridium</taxon>
    </lineage>
</organism>
<gene>
    <name evidence="1" type="ORF">CBLFYP62_00060</name>
</gene>
<protein>
    <submittedName>
        <fullName evidence="1">ERF superfamily protein</fullName>
    </submittedName>
</protein>
<reference evidence="1" key="1">
    <citation type="submission" date="2019-11" db="EMBL/GenBank/DDBJ databases">
        <authorList>
            <person name="Feng L."/>
        </authorList>
    </citation>
    <scope>NUCLEOTIDE SEQUENCE</scope>
    <source>
        <strain evidence="1">CButyricumLFYP62</strain>
    </source>
</reference>
<dbReference type="AlphaFoldDB" id="A0A6N3BRA9"/>
<evidence type="ECO:0000313" key="1">
    <source>
        <dbReference type="EMBL" id="VYU03043.1"/>
    </source>
</evidence>
<sequence length="257" mass="29855">MLLNLLIQKGRIEMPEKRDDITKAIELLNKNGYSCSQFSELNIHQKLQHARYEISKKEIKKTGKCVAIDGTVRYEYFELNDFMPYVIEVCFKYGLSTKFDFGLEVATLIITNCDNPEDTIDPFKMPVKVPEIMMCNEMQNIGGAKTFAKRYLYSDAFEISQTDIIDSSEPNEEEAEGIKKISKAAVFTIRRLLEETETDEEKFLKWVHVSSIEDIKNKNLGIVMKKLNEKKEEIDEKKTEQIVIQKNENEFPDELKL</sequence>
<dbReference type="EMBL" id="CACRTU010000012">
    <property type="protein sequence ID" value="VYU03043.1"/>
    <property type="molecule type" value="Genomic_DNA"/>
</dbReference>
<proteinExistence type="predicted"/>